<dbReference type="EMBL" id="JACHLL010000003">
    <property type="protein sequence ID" value="MBB6342013.1"/>
    <property type="molecule type" value="Genomic_DNA"/>
</dbReference>
<evidence type="ECO:0008006" key="4">
    <source>
        <dbReference type="Google" id="ProtNLM"/>
    </source>
</evidence>
<evidence type="ECO:0000313" key="3">
    <source>
        <dbReference type="Proteomes" id="UP000557193"/>
    </source>
</evidence>
<evidence type="ECO:0000256" key="1">
    <source>
        <dbReference type="SAM" id="SignalP"/>
    </source>
</evidence>
<feature type="signal peptide" evidence="1">
    <location>
        <begin position="1"/>
        <end position="26"/>
    </location>
</feature>
<accession>A0A7X0BSY9</accession>
<comment type="caution">
    <text evidence="2">The sequence shown here is derived from an EMBL/GenBank/DDBJ whole genome shotgun (WGS) entry which is preliminary data.</text>
</comment>
<dbReference type="RefSeq" id="WP_221445183.1">
    <property type="nucleotide sequence ID" value="NZ_JACHLL010000003.1"/>
</dbReference>
<feature type="chain" id="PRO_5030869740" description="Amino acid ABC transporter substrate-binding protein" evidence="1">
    <location>
        <begin position="27"/>
        <end position="293"/>
    </location>
</feature>
<dbReference type="Proteomes" id="UP000557193">
    <property type="component" value="Unassembled WGS sequence"/>
</dbReference>
<organism evidence="2 3">
    <name type="scientific">Pseudomonas fluvialis</name>
    <dbReference type="NCBI Taxonomy" id="1793966"/>
    <lineage>
        <taxon>Bacteria</taxon>
        <taxon>Pseudomonadati</taxon>
        <taxon>Pseudomonadota</taxon>
        <taxon>Gammaproteobacteria</taxon>
        <taxon>Pseudomonadales</taxon>
        <taxon>Pseudomonadaceae</taxon>
        <taxon>Pseudomonas</taxon>
    </lineage>
</organism>
<gene>
    <name evidence="2" type="ORF">HNP49_002181</name>
</gene>
<reference evidence="2 3" key="1">
    <citation type="submission" date="2020-08" db="EMBL/GenBank/DDBJ databases">
        <title>Functional genomics of gut bacteria from endangered species of beetles.</title>
        <authorList>
            <person name="Carlos-Shanley C."/>
        </authorList>
    </citation>
    <scope>NUCLEOTIDE SEQUENCE [LARGE SCALE GENOMIC DNA]</scope>
    <source>
        <strain evidence="2 3">S00202</strain>
    </source>
</reference>
<name>A0A7X0BSY9_9PSED</name>
<evidence type="ECO:0000313" key="2">
    <source>
        <dbReference type="EMBL" id="MBB6342013.1"/>
    </source>
</evidence>
<proteinExistence type="predicted"/>
<keyword evidence="1" id="KW-0732">Signal</keyword>
<sequence length="293" mass="33525">MHTGLTRCLAVALLILLLQPASHALADHSLRYPRPLPGHEQRNSYIMALLQLTLDKAGSHLRLQPSEHYMEQRRALRELQLGRSVDVVWAMTSRERETQLLPIRIPLDKGLLGWRLALVKKQARTPLGAIHDRQALHRLRAGQGHDWPDSQILAHNGLPVITSASYPSLFRMLEAGRFEYFPRSLLEIWDEAAQPQNARLEIDRHLLLVYPTASYFFVSPGNTRLADELQSGLEQALTDGSFDRLFYTHYGDALQRARLSERQLIELDNPLLPPDTPLQRAELWLSREQLLKP</sequence>
<dbReference type="AlphaFoldDB" id="A0A7X0BSY9"/>
<keyword evidence="3" id="KW-1185">Reference proteome</keyword>
<dbReference type="SUPFAM" id="SSF53850">
    <property type="entry name" value="Periplasmic binding protein-like II"/>
    <property type="match status" value="1"/>
</dbReference>
<protein>
    <recommendedName>
        <fullName evidence="4">Amino acid ABC transporter substrate-binding protein</fullName>
    </recommendedName>
</protein>